<evidence type="ECO:0000256" key="1">
    <source>
        <dbReference type="SAM" id="Phobius"/>
    </source>
</evidence>
<dbReference type="AlphaFoldDB" id="A0A3G3IK52"/>
<dbReference type="Gene3D" id="3.40.50.150">
    <property type="entry name" value="Vaccinia Virus protein VP39"/>
    <property type="match status" value="1"/>
</dbReference>
<dbReference type="GO" id="GO:0032259">
    <property type="term" value="P:methylation"/>
    <property type="evidence" value="ECO:0007669"/>
    <property type="project" value="UniProtKB-KW"/>
</dbReference>
<keyword evidence="3" id="KW-0808">Transferase</keyword>
<feature type="domain" description="Methyltransferase type 11" evidence="2">
    <location>
        <begin position="53"/>
        <end position="140"/>
    </location>
</feature>
<evidence type="ECO:0000259" key="2">
    <source>
        <dbReference type="Pfam" id="PF08241"/>
    </source>
</evidence>
<gene>
    <name evidence="3" type="ORF">MS2017_0478</name>
</gene>
<sequence>MQRSYDKSSLPPLSLIQKVEKKMKHEDNPKSIKYYMKQFFLREKLRFKGKRILDFPAGSGVTSNILKSIGAIPLPYDLFPEFFKVKNLTCLKADINKGIPLENQSVDAIVSQEGIEHFENQLKALHEFNRVLKVGGSLIITTPNYSNMVGRLSYFLSENELFNKQMPQNELNDIWVTKQETSTDIYYGHLFLIGINKLRLLAKISGFRIKNIENTRVKTSAVILLVLFYPFILLSNWRSYKRCLRRNKKVSMKIKKEVYGEIFKLATTPRLLVNSHIFVEFEKEFSTEDAKCNLTGSQQELNAT</sequence>
<dbReference type="InterPro" id="IPR029063">
    <property type="entry name" value="SAM-dependent_MTases_sf"/>
</dbReference>
<dbReference type="SUPFAM" id="SSF53335">
    <property type="entry name" value="S-adenosyl-L-methionine-dependent methyltransferases"/>
    <property type="match status" value="1"/>
</dbReference>
<dbReference type="Proteomes" id="UP000278334">
    <property type="component" value="Chromosome"/>
</dbReference>
<dbReference type="InterPro" id="IPR013216">
    <property type="entry name" value="Methyltransf_11"/>
</dbReference>
<dbReference type="GO" id="GO:0008757">
    <property type="term" value="F:S-adenosylmethionine-dependent methyltransferase activity"/>
    <property type="evidence" value="ECO:0007669"/>
    <property type="project" value="InterPro"/>
</dbReference>
<dbReference type="CDD" id="cd02440">
    <property type="entry name" value="AdoMet_MTases"/>
    <property type="match status" value="1"/>
</dbReference>
<organism evidence="3 4">
    <name type="scientific">Bathymodiolus thermophilus thioautotrophic gill symbiont</name>
    <dbReference type="NCBI Taxonomy" id="2360"/>
    <lineage>
        <taxon>Bacteria</taxon>
        <taxon>Pseudomonadati</taxon>
        <taxon>Pseudomonadota</taxon>
        <taxon>Gammaproteobacteria</taxon>
        <taxon>sulfur-oxidizing symbionts</taxon>
    </lineage>
</organism>
<reference evidence="3 4" key="1">
    <citation type="submission" date="2017-11" db="EMBL/GenBank/DDBJ databases">
        <title>Genome sequence of the bacterial symbiont EPR9N from a vent mussel Bathymodiolus thermophilus.</title>
        <authorList>
            <person name="Won Y.-J."/>
        </authorList>
    </citation>
    <scope>NUCLEOTIDE SEQUENCE [LARGE SCALE GENOMIC DNA]</scope>
    <source>
        <strain evidence="3 4">EPR9N</strain>
    </source>
</reference>
<keyword evidence="1" id="KW-1133">Transmembrane helix</keyword>
<name>A0A3G3IK52_9GAMM</name>
<evidence type="ECO:0000313" key="4">
    <source>
        <dbReference type="Proteomes" id="UP000278334"/>
    </source>
</evidence>
<evidence type="ECO:0000313" key="3">
    <source>
        <dbReference type="EMBL" id="AYQ56220.1"/>
    </source>
</evidence>
<keyword evidence="3" id="KW-0489">Methyltransferase</keyword>
<feature type="transmembrane region" description="Helical" evidence="1">
    <location>
        <begin position="219"/>
        <end position="237"/>
    </location>
</feature>
<keyword evidence="1" id="KW-0812">Transmembrane</keyword>
<keyword evidence="1" id="KW-0472">Membrane</keyword>
<dbReference type="EMBL" id="CP024634">
    <property type="protein sequence ID" value="AYQ56220.1"/>
    <property type="molecule type" value="Genomic_DNA"/>
</dbReference>
<proteinExistence type="predicted"/>
<dbReference type="KEGG" id="bthg:MS2017_0478"/>
<accession>A0A3G3IK52</accession>
<protein>
    <submittedName>
        <fullName evidence="3">Methyltransferase</fullName>
    </submittedName>
</protein>
<dbReference type="Pfam" id="PF08241">
    <property type="entry name" value="Methyltransf_11"/>
    <property type="match status" value="1"/>
</dbReference>